<dbReference type="GO" id="GO:0003677">
    <property type="term" value="F:DNA binding"/>
    <property type="evidence" value="ECO:0007669"/>
    <property type="project" value="InterPro"/>
</dbReference>
<evidence type="ECO:0000259" key="4">
    <source>
        <dbReference type="PROSITE" id="PS51031"/>
    </source>
</evidence>
<dbReference type="InterPro" id="IPR006578">
    <property type="entry name" value="MADF-dom"/>
</dbReference>
<feature type="non-terminal residue" evidence="5">
    <location>
        <position position="1"/>
    </location>
</feature>
<dbReference type="InterPro" id="IPR004210">
    <property type="entry name" value="BESS_motif"/>
</dbReference>
<dbReference type="EMBL" id="GDKW01001352">
    <property type="protein sequence ID" value="JAI55243.1"/>
    <property type="molecule type" value="mRNA"/>
</dbReference>
<feature type="compositionally biased region" description="Acidic residues" evidence="2">
    <location>
        <begin position="117"/>
        <end position="129"/>
    </location>
</feature>
<dbReference type="PROSITE" id="PS51029">
    <property type="entry name" value="MADF"/>
    <property type="match status" value="1"/>
</dbReference>
<feature type="domain" description="BESS" evidence="4">
    <location>
        <begin position="185"/>
        <end position="224"/>
    </location>
</feature>
<dbReference type="Pfam" id="PF02944">
    <property type="entry name" value="BESS"/>
    <property type="match status" value="1"/>
</dbReference>
<reference evidence="5" key="1">
    <citation type="journal article" date="2016" name="PLoS Negl. Trop. Dis.">
        <title>A Deep Insight into the Sialome of Rhodnius neglectus, a Vector of Chagas Disease.</title>
        <authorList>
            <person name="Santiago P.B."/>
            <person name="Assumpcao T.C."/>
            <person name="Araujo C.N."/>
            <person name="Bastos I.M."/>
            <person name="Neves D."/>
            <person name="Silva I.G."/>
            <person name="Charneau S."/>
            <person name="Queiroz R.M."/>
            <person name="Raiol T."/>
            <person name="Oliveira J.V."/>
            <person name="Sousa M.V."/>
            <person name="Calvo E."/>
            <person name="Ribeiro J.M."/>
            <person name="Santana J.M."/>
        </authorList>
    </citation>
    <scope>NUCLEOTIDE SEQUENCE</scope>
    <source>
        <tissue evidence="5">Salivary glands</tissue>
    </source>
</reference>
<dbReference type="Pfam" id="PF10545">
    <property type="entry name" value="MADF_DNA_bdg"/>
    <property type="match status" value="1"/>
</dbReference>
<dbReference type="GO" id="GO:0005667">
    <property type="term" value="C:transcription regulator complex"/>
    <property type="evidence" value="ECO:0007669"/>
    <property type="project" value="TreeGrafter"/>
</dbReference>
<organism evidence="5">
    <name type="scientific">Rhodnius neglectus</name>
    <dbReference type="NCBI Taxonomy" id="72488"/>
    <lineage>
        <taxon>Eukaryota</taxon>
        <taxon>Metazoa</taxon>
        <taxon>Ecdysozoa</taxon>
        <taxon>Arthropoda</taxon>
        <taxon>Hexapoda</taxon>
        <taxon>Insecta</taxon>
        <taxon>Pterygota</taxon>
        <taxon>Neoptera</taxon>
        <taxon>Paraneoptera</taxon>
        <taxon>Hemiptera</taxon>
        <taxon>Heteroptera</taxon>
        <taxon>Panheteroptera</taxon>
        <taxon>Cimicomorpha</taxon>
        <taxon>Reduviidae</taxon>
        <taxon>Triatominae</taxon>
        <taxon>Rhodnius</taxon>
    </lineage>
</organism>
<feature type="compositionally biased region" description="Low complexity" evidence="2">
    <location>
        <begin position="137"/>
        <end position="151"/>
    </location>
</feature>
<dbReference type="GO" id="GO:0005634">
    <property type="term" value="C:nucleus"/>
    <property type="evidence" value="ECO:0007669"/>
    <property type="project" value="UniProtKB-SubCell"/>
</dbReference>
<dbReference type="PROSITE" id="PS51031">
    <property type="entry name" value="BESS"/>
    <property type="match status" value="1"/>
</dbReference>
<feature type="domain" description="MADF" evidence="3">
    <location>
        <begin position="1"/>
        <end position="95"/>
    </location>
</feature>
<dbReference type="AlphaFoldDB" id="A0A0P4VJP3"/>
<dbReference type="PANTHER" id="PTHR12243">
    <property type="entry name" value="MADF DOMAIN TRANSCRIPTION FACTOR"/>
    <property type="match status" value="1"/>
</dbReference>
<dbReference type="PANTHER" id="PTHR12243:SF69">
    <property type="entry name" value="SI:CH73-59F11.3"/>
    <property type="match status" value="1"/>
</dbReference>
<keyword evidence="1" id="KW-0539">Nucleus</keyword>
<evidence type="ECO:0000256" key="1">
    <source>
        <dbReference type="PROSITE-ProRule" id="PRU00371"/>
    </source>
</evidence>
<name>A0A0P4VJP3_9HEMI</name>
<feature type="region of interest" description="Disordered" evidence="2">
    <location>
        <begin position="105"/>
        <end position="168"/>
    </location>
</feature>
<dbReference type="InterPro" id="IPR039353">
    <property type="entry name" value="TF_Adf1"/>
</dbReference>
<dbReference type="GO" id="GO:0006357">
    <property type="term" value="P:regulation of transcription by RNA polymerase II"/>
    <property type="evidence" value="ECO:0007669"/>
    <property type="project" value="TreeGrafter"/>
</dbReference>
<evidence type="ECO:0000313" key="5">
    <source>
        <dbReference type="EMBL" id="JAI55243.1"/>
    </source>
</evidence>
<comment type="subcellular location">
    <subcellularLocation>
        <location evidence="1">Nucleus</location>
    </subcellularLocation>
</comment>
<sequence>VFISEIQKRNVLWNKLNPLYNHRLAVDKEWESVAECTSFSKEDAKKKWRNLRDQFIKELKKCTKSRTGDAQECADSYSGRWQYFTSMLFLKDTVIPRGYVQGNLPLVDEQNPSSREEMDDVEEEEEEEQYTNPGIDVSELLAPPSLSPVPVQSYSHRKRQRQDTDLEQRKLDIESKKLALYEKSEDENFLFLRSLLPYFKCLDQIQQLRVRTRFQEILLQEISQSRSSSAQ</sequence>
<dbReference type="SMART" id="SM00595">
    <property type="entry name" value="MADF"/>
    <property type="match status" value="1"/>
</dbReference>
<proteinExistence type="evidence at transcript level"/>
<evidence type="ECO:0000256" key="2">
    <source>
        <dbReference type="SAM" id="MobiDB-lite"/>
    </source>
</evidence>
<evidence type="ECO:0000259" key="3">
    <source>
        <dbReference type="PROSITE" id="PS51029"/>
    </source>
</evidence>
<protein>
    <submittedName>
        <fullName evidence="5">Putative alcohol dehydrogenase transcription factor myb/sant-like protein</fullName>
    </submittedName>
</protein>
<accession>A0A0P4VJP3</accession>